<name>A0A0E9SVX8_ANGAN</name>
<protein>
    <submittedName>
        <fullName evidence="1">Uncharacterized protein</fullName>
    </submittedName>
</protein>
<dbReference type="AlphaFoldDB" id="A0A0E9SVX8"/>
<organism evidence="1">
    <name type="scientific">Anguilla anguilla</name>
    <name type="common">European freshwater eel</name>
    <name type="synonym">Muraena anguilla</name>
    <dbReference type="NCBI Taxonomy" id="7936"/>
    <lineage>
        <taxon>Eukaryota</taxon>
        <taxon>Metazoa</taxon>
        <taxon>Chordata</taxon>
        <taxon>Craniata</taxon>
        <taxon>Vertebrata</taxon>
        <taxon>Euteleostomi</taxon>
        <taxon>Actinopterygii</taxon>
        <taxon>Neopterygii</taxon>
        <taxon>Teleostei</taxon>
        <taxon>Anguilliformes</taxon>
        <taxon>Anguillidae</taxon>
        <taxon>Anguilla</taxon>
    </lineage>
</organism>
<proteinExistence type="predicted"/>
<reference evidence="1" key="2">
    <citation type="journal article" date="2015" name="Fish Shellfish Immunol.">
        <title>Early steps in the European eel (Anguilla anguilla)-Vibrio vulnificus interaction in the gills: Role of the RtxA13 toxin.</title>
        <authorList>
            <person name="Callol A."/>
            <person name="Pajuelo D."/>
            <person name="Ebbesson L."/>
            <person name="Teles M."/>
            <person name="MacKenzie S."/>
            <person name="Amaro C."/>
        </authorList>
    </citation>
    <scope>NUCLEOTIDE SEQUENCE</scope>
</reference>
<dbReference type="EMBL" id="GBXM01063180">
    <property type="protein sequence ID" value="JAH45397.1"/>
    <property type="molecule type" value="Transcribed_RNA"/>
</dbReference>
<sequence length="61" mass="6651">MPSTEHTAGTDDPIAVETVALDSSICTQPRKTIENVISNRFQGKENKTSVAVTDCSLHCFR</sequence>
<evidence type="ECO:0000313" key="1">
    <source>
        <dbReference type="EMBL" id="JAH45397.1"/>
    </source>
</evidence>
<accession>A0A0E9SVX8</accession>
<reference evidence="1" key="1">
    <citation type="submission" date="2014-11" db="EMBL/GenBank/DDBJ databases">
        <authorList>
            <person name="Amaro Gonzalez C."/>
        </authorList>
    </citation>
    <scope>NUCLEOTIDE SEQUENCE</scope>
</reference>